<dbReference type="Pfam" id="PF20408">
    <property type="entry name" value="Abhydrolase_11"/>
    <property type="match status" value="1"/>
</dbReference>
<dbReference type="PANTHER" id="PTHR13136:SF11">
    <property type="entry name" value="TESTIS-EXPRESSED PROTEIN 30"/>
    <property type="match status" value="1"/>
</dbReference>
<sequence length="263" mass="30244">MGILQRMAGVPPPPKQRRVGIRDEKIVPLYPANLQSPLVIFANGSTLSSTSDWVLRWKRMVGDALNAVDVVVFDYPEISAEERKGTKKATVKMLFDYHWNFLEDTLIKYPGHPLILMGTSLGSRINCMIAWYQHFNITAVVCLGYHLKEKYGRLCDGPIDQYVKPMIFIQGNEDPFCPFKLFDSCFGVSSVCNRLHKVEGGDEFLQVRKEVLEYYETTQEEVERKVVKEIAEYVFCMIREQWNNNSMDRLYAFGFRSGTAIIC</sequence>
<evidence type="ECO:0000313" key="3">
    <source>
        <dbReference type="Proteomes" id="UP001210211"/>
    </source>
</evidence>
<protein>
    <recommendedName>
        <fullName evidence="1">KANL3/Tex30 alpha/beta hydrolase-like domain-containing protein</fullName>
    </recommendedName>
</protein>
<name>A0AAD5ZNI5_9POAL</name>
<dbReference type="InterPro" id="IPR029058">
    <property type="entry name" value="AB_hydrolase_fold"/>
</dbReference>
<gene>
    <name evidence="2" type="ORF">LUZ61_004827</name>
</gene>
<comment type="caution">
    <text evidence="2">The sequence shown here is derived from an EMBL/GenBank/DDBJ whole genome shotgun (WGS) entry which is preliminary data.</text>
</comment>
<evidence type="ECO:0000259" key="1">
    <source>
        <dbReference type="Pfam" id="PF20408"/>
    </source>
</evidence>
<dbReference type="AlphaFoldDB" id="A0AAD5ZNI5"/>
<dbReference type="InterPro" id="IPR046879">
    <property type="entry name" value="KANL3/Tex30_Abhydrolase"/>
</dbReference>
<dbReference type="SUPFAM" id="SSF53474">
    <property type="entry name" value="alpha/beta-Hydrolases"/>
    <property type="match status" value="1"/>
</dbReference>
<feature type="domain" description="KANL3/Tex30 alpha/beta hydrolase-like" evidence="1">
    <location>
        <begin position="37"/>
        <end position="233"/>
    </location>
</feature>
<dbReference type="EMBL" id="JAMRDG010000001">
    <property type="protein sequence ID" value="KAJ3701122.1"/>
    <property type="molecule type" value="Genomic_DNA"/>
</dbReference>
<dbReference type="InterPro" id="IPR026555">
    <property type="entry name" value="NSL3/Tex30"/>
</dbReference>
<dbReference type="PANTHER" id="PTHR13136">
    <property type="entry name" value="TESTIS DEVELOPMENT PROTEIN PRTD"/>
    <property type="match status" value="1"/>
</dbReference>
<proteinExistence type="predicted"/>
<dbReference type="Gene3D" id="3.40.50.1820">
    <property type="entry name" value="alpha/beta hydrolase"/>
    <property type="match status" value="1"/>
</dbReference>
<dbReference type="Proteomes" id="UP001210211">
    <property type="component" value="Unassembled WGS sequence"/>
</dbReference>
<keyword evidence="3" id="KW-1185">Reference proteome</keyword>
<evidence type="ECO:0000313" key="2">
    <source>
        <dbReference type="EMBL" id="KAJ3701122.1"/>
    </source>
</evidence>
<organism evidence="2 3">
    <name type="scientific">Rhynchospora tenuis</name>
    <dbReference type="NCBI Taxonomy" id="198213"/>
    <lineage>
        <taxon>Eukaryota</taxon>
        <taxon>Viridiplantae</taxon>
        <taxon>Streptophyta</taxon>
        <taxon>Embryophyta</taxon>
        <taxon>Tracheophyta</taxon>
        <taxon>Spermatophyta</taxon>
        <taxon>Magnoliopsida</taxon>
        <taxon>Liliopsida</taxon>
        <taxon>Poales</taxon>
        <taxon>Cyperaceae</taxon>
        <taxon>Cyperoideae</taxon>
        <taxon>Rhynchosporeae</taxon>
        <taxon>Rhynchospora</taxon>
    </lineage>
</organism>
<reference evidence="2 3" key="1">
    <citation type="journal article" date="2022" name="Cell">
        <title>Repeat-based holocentromeres influence genome architecture and karyotype evolution.</title>
        <authorList>
            <person name="Hofstatter P.G."/>
            <person name="Thangavel G."/>
            <person name="Lux T."/>
            <person name="Neumann P."/>
            <person name="Vondrak T."/>
            <person name="Novak P."/>
            <person name="Zhang M."/>
            <person name="Costa L."/>
            <person name="Castellani M."/>
            <person name="Scott A."/>
            <person name="Toegelov H."/>
            <person name="Fuchs J."/>
            <person name="Mata-Sucre Y."/>
            <person name="Dias Y."/>
            <person name="Vanzela A.L.L."/>
            <person name="Huettel B."/>
            <person name="Almeida C.C.S."/>
            <person name="Simkova H."/>
            <person name="Souza G."/>
            <person name="Pedrosa-Harand A."/>
            <person name="Macas J."/>
            <person name="Mayer K.F.X."/>
            <person name="Houben A."/>
            <person name="Marques A."/>
        </authorList>
    </citation>
    <scope>NUCLEOTIDE SEQUENCE [LARGE SCALE GENOMIC DNA]</scope>
    <source>
        <strain evidence="2">RhyTen1mFocal</strain>
    </source>
</reference>
<accession>A0AAD5ZNI5</accession>